<dbReference type="PANTHER" id="PTHR21381:SF3">
    <property type="entry name" value="SGC REGION PROTEIN SGCQ-RELATED"/>
    <property type="match status" value="1"/>
</dbReference>
<dbReference type="InterPro" id="IPR005137">
    <property type="entry name" value="BtpA"/>
</dbReference>
<evidence type="ECO:0000313" key="3">
    <source>
        <dbReference type="Proteomes" id="UP000000262"/>
    </source>
</evidence>
<dbReference type="AlphaFoldDB" id="A8AAQ2"/>
<dbReference type="PIRSF" id="PIRSF005956">
    <property type="entry name" value="BtpA"/>
    <property type="match status" value="1"/>
</dbReference>
<dbReference type="EMBL" id="CP000816">
    <property type="protein sequence ID" value="ABU82004.1"/>
    <property type="molecule type" value="Genomic_DNA"/>
</dbReference>
<dbReference type="KEGG" id="iho:Igni_0822"/>
<accession>A8AAQ2</accession>
<proteinExistence type="inferred from homology"/>
<dbReference type="Proteomes" id="UP000000262">
    <property type="component" value="Chromosome"/>
</dbReference>
<dbReference type="SUPFAM" id="SSF51366">
    <property type="entry name" value="Ribulose-phoshate binding barrel"/>
    <property type="match status" value="1"/>
</dbReference>
<dbReference type="PhylomeDB" id="A8AAQ2"/>
<evidence type="ECO:0000256" key="1">
    <source>
        <dbReference type="ARBA" id="ARBA00006007"/>
    </source>
</evidence>
<dbReference type="RefSeq" id="WP_012122968.1">
    <property type="nucleotide sequence ID" value="NC_009776.1"/>
</dbReference>
<evidence type="ECO:0000313" key="2">
    <source>
        <dbReference type="EMBL" id="ABU82004.1"/>
    </source>
</evidence>
<comment type="similarity">
    <text evidence="1">Belongs to the BtpA family.</text>
</comment>
<dbReference type="NCBIfam" id="TIGR00259">
    <property type="entry name" value="thylakoid_BtpA"/>
    <property type="match status" value="1"/>
</dbReference>
<protein>
    <submittedName>
        <fullName evidence="2">Photosystem I assembly BtpA</fullName>
    </submittedName>
</protein>
<dbReference type="InterPro" id="IPR011060">
    <property type="entry name" value="RibuloseP-bd_barrel"/>
</dbReference>
<keyword evidence="3" id="KW-1185">Reference proteome</keyword>
<dbReference type="eggNOG" id="arCOG01982">
    <property type="taxonomic scope" value="Archaea"/>
</dbReference>
<name>A8AAQ2_IGNH4</name>
<dbReference type="Pfam" id="PF03437">
    <property type="entry name" value="BtpA"/>
    <property type="match status" value="1"/>
</dbReference>
<dbReference type="HOGENOM" id="CLU_075239_1_0_2"/>
<sequence>MLVIGVVHLLPLPGSYGWGGDFDAVIERAVKDAKALEKGGVDAIIIENFMDYPFPIRVDYVTVAAATRVVTEVVRSLELSAGVSLLRNSAPEAIAVALASGAKFVRSNQWCWTSDAPEGLLTPVAREGLEVMRRWGAKVGVVADVRVKHAAPISGRDLCDEARDLGGRCRADALAVSGAATGSEADPRQLEVVKTCTPKPVLVASGITPENVVRFASADGVIVGTYFKEGGVTENPVDVHRVRKLVDAAKRLGSGEREEVLRRALGIS</sequence>
<dbReference type="PANTHER" id="PTHR21381">
    <property type="entry name" value="ZGC:162297"/>
    <property type="match status" value="1"/>
</dbReference>
<organism evidence="2 3">
    <name type="scientific">Ignicoccus hospitalis (strain KIN4/I / DSM 18386 / JCM 14125)</name>
    <dbReference type="NCBI Taxonomy" id="453591"/>
    <lineage>
        <taxon>Archaea</taxon>
        <taxon>Thermoproteota</taxon>
        <taxon>Thermoprotei</taxon>
        <taxon>Desulfurococcales</taxon>
        <taxon>Desulfurococcaceae</taxon>
        <taxon>Ignicoccus</taxon>
    </lineage>
</organism>
<gene>
    <name evidence="2" type="ordered locus">Igni_0822</name>
</gene>
<dbReference type="GeneID" id="5562908"/>
<reference evidence="2 3" key="1">
    <citation type="journal article" date="2008" name="Genome Biol.">
        <title>A genomic analysis of the archaeal system Ignicoccus hospitalis-Nanoarchaeum equitans.</title>
        <authorList>
            <person name="Podar M."/>
            <person name="Anderson I."/>
            <person name="Makarova K.S."/>
            <person name="Elkins J.G."/>
            <person name="Ivanova N."/>
            <person name="Wall M.A."/>
            <person name="Lykidis A."/>
            <person name="Mavromatis K."/>
            <person name="Sun H."/>
            <person name="Hudson M.E."/>
            <person name="Chen W."/>
            <person name="Deciu C."/>
            <person name="Hutchison D."/>
            <person name="Eads J.R."/>
            <person name="Anderson A."/>
            <person name="Fernandes F."/>
            <person name="Szeto E."/>
            <person name="Lapidus A."/>
            <person name="Kyrpides N.C."/>
            <person name="Saier M.H.Jr."/>
            <person name="Richardson P.M."/>
            <person name="Rachel R."/>
            <person name="Huber H."/>
            <person name="Eisen J.A."/>
            <person name="Koonin E.V."/>
            <person name="Keller M."/>
            <person name="Stetter K.O."/>
        </authorList>
    </citation>
    <scope>NUCLEOTIDE SEQUENCE [LARGE SCALE GENOMIC DNA]</scope>
    <source>
        <strain evidence="3">KIN4/I / DSM 18386 / JCM 14125</strain>
    </source>
</reference>
<dbReference type="OrthoDB" id="38543at2157"/>